<dbReference type="EMBL" id="CAJOBH010000744">
    <property type="protein sequence ID" value="CAF3814656.1"/>
    <property type="molecule type" value="Genomic_DNA"/>
</dbReference>
<dbReference type="GO" id="GO:0000340">
    <property type="term" value="F:RNA 7-methylguanosine cap binding"/>
    <property type="evidence" value="ECO:0007669"/>
    <property type="project" value="TreeGrafter"/>
</dbReference>
<dbReference type="OrthoDB" id="590761at2759"/>
<organism evidence="11 19">
    <name type="scientific">Rotaria magnacalcarata</name>
    <dbReference type="NCBI Taxonomy" id="392030"/>
    <lineage>
        <taxon>Eukaryota</taxon>
        <taxon>Metazoa</taxon>
        <taxon>Spiralia</taxon>
        <taxon>Gnathifera</taxon>
        <taxon>Rotifera</taxon>
        <taxon>Eurotatoria</taxon>
        <taxon>Bdelloidea</taxon>
        <taxon>Philodinida</taxon>
        <taxon>Philodinidae</taxon>
        <taxon>Rotaria</taxon>
    </lineage>
</organism>
<dbReference type="EMBL" id="CAJNOV010010154">
    <property type="protein sequence ID" value="CAF1395787.1"/>
    <property type="molecule type" value="Genomic_DNA"/>
</dbReference>
<evidence type="ECO:0000313" key="17">
    <source>
        <dbReference type="EMBL" id="CAF4082061.1"/>
    </source>
</evidence>
<dbReference type="Proteomes" id="UP000663866">
    <property type="component" value="Unassembled WGS sequence"/>
</dbReference>
<evidence type="ECO:0000313" key="14">
    <source>
        <dbReference type="EMBL" id="CAF3787441.1"/>
    </source>
</evidence>
<dbReference type="GO" id="GO:0016281">
    <property type="term" value="C:eukaryotic translation initiation factor 4F complex"/>
    <property type="evidence" value="ECO:0007669"/>
    <property type="project" value="TreeGrafter"/>
</dbReference>
<evidence type="ECO:0000256" key="6">
    <source>
        <dbReference type="RuleBase" id="RU004374"/>
    </source>
</evidence>
<dbReference type="Proteomes" id="UP000663856">
    <property type="component" value="Unassembled WGS sequence"/>
</dbReference>
<keyword evidence="2 6" id="KW-0396">Initiation factor</keyword>
<dbReference type="Gene3D" id="3.30.760.10">
    <property type="entry name" value="RNA Cap, Translation Initiation Factor Eif4e"/>
    <property type="match status" value="1"/>
</dbReference>
<dbReference type="GO" id="GO:0006417">
    <property type="term" value="P:regulation of translation"/>
    <property type="evidence" value="ECO:0007669"/>
    <property type="project" value="UniProtKB-KW"/>
</dbReference>
<dbReference type="Proteomes" id="UP000681720">
    <property type="component" value="Unassembled WGS sequence"/>
</dbReference>
<dbReference type="PANTHER" id="PTHR11960:SF8">
    <property type="entry name" value="EUKARYOTIC TRANSLATION INITIATION FACTOR 4E1-RELATED"/>
    <property type="match status" value="1"/>
</dbReference>
<keyword evidence="5 6" id="KW-0648">Protein biosynthesis</keyword>
<feature type="region of interest" description="Disordered" evidence="7">
    <location>
        <begin position="59"/>
        <end position="78"/>
    </location>
</feature>
<evidence type="ECO:0000313" key="15">
    <source>
        <dbReference type="EMBL" id="CAF3814656.1"/>
    </source>
</evidence>
<comment type="similarity">
    <text evidence="1 6">Belongs to the eukaryotic initiation factor 4E family.</text>
</comment>
<evidence type="ECO:0000256" key="3">
    <source>
        <dbReference type="ARBA" id="ARBA00022845"/>
    </source>
</evidence>
<sequence length="287" mass="33146">MTNLITESSSNIVNELLDDIKENIIQISDNFDQIQLNTVKPINITNLLEKKLLQNNERKDESNNLLSSSSSNGSNLESSESPLPLILMNKQIELIHPLEHQWSFWYLKNQQGKDWQDNLMKLAAFGYVEEFWALFNHLRVASRLPPSCDYMLFKSSILPCWEDPQNSSGGRWVLYFSKPEQVYLNLDVCWLASMLALIGGQYAQDTNYVNGVVLSARKSCDRIALWTSVHHDQQLIYRIGRRMRELINIPRQTHILFELHNQDTITTSSLINRKKSTAGCNKVIYQL</sequence>
<keyword evidence="18" id="KW-1185">Reference proteome</keyword>
<dbReference type="EMBL" id="CAJOBF010000270">
    <property type="protein sequence ID" value="CAF3787441.1"/>
    <property type="molecule type" value="Genomic_DNA"/>
</dbReference>
<dbReference type="EMBL" id="CAJOBJ010007278">
    <property type="protein sequence ID" value="CAF4082061.1"/>
    <property type="molecule type" value="Genomic_DNA"/>
</dbReference>
<gene>
    <name evidence="15" type="ORF">BYL167_LOCUS3737</name>
    <name evidence="8" type="ORF">CJN711_LOCUS21707</name>
    <name evidence="17" type="ORF">GIL414_LOCUS16125</name>
    <name evidence="9" type="ORF">KQP761_LOCUS26202</name>
    <name evidence="12" type="ORF">MBJ925_LOCUS38504</name>
    <name evidence="16" type="ORF">OVN521_LOCUS6612</name>
    <name evidence="13" type="ORF">SMN809_LOCUS239</name>
    <name evidence="14" type="ORF">UXM345_LOCUS4021</name>
    <name evidence="10" type="ORF">WKI299_LOCUS8106</name>
    <name evidence="11" type="ORF">XDN619_LOCUS15568</name>
</gene>
<evidence type="ECO:0000313" key="18">
    <source>
        <dbReference type="Proteomes" id="UP000663866"/>
    </source>
</evidence>
<evidence type="ECO:0000256" key="2">
    <source>
        <dbReference type="ARBA" id="ARBA00022540"/>
    </source>
</evidence>
<evidence type="ECO:0000313" key="11">
    <source>
        <dbReference type="EMBL" id="CAF2085359.1"/>
    </source>
</evidence>
<evidence type="ECO:0000313" key="13">
    <source>
        <dbReference type="EMBL" id="CAF3783184.1"/>
    </source>
</evidence>
<dbReference type="EMBL" id="CAJNRF010002533">
    <property type="protein sequence ID" value="CAF2039504.1"/>
    <property type="molecule type" value="Genomic_DNA"/>
</dbReference>
<evidence type="ECO:0000313" key="9">
    <source>
        <dbReference type="EMBL" id="CAF1630877.1"/>
    </source>
</evidence>
<protein>
    <recommendedName>
        <fullName evidence="20">EIF-4F 25 kDa subunit</fullName>
    </recommendedName>
</protein>
<name>A0A816SMG1_9BILA</name>
<dbReference type="PANTHER" id="PTHR11960">
    <property type="entry name" value="EUKARYOTIC TRANSLATION INITIATION FACTOR 4E RELATED"/>
    <property type="match status" value="1"/>
</dbReference>
<proteinExistence type="inferred from homology"/>
<dbReference type="InterPro" id="IPR019770">
    <property type="entry name" value="TIF_eIF_4E_CS"/>
</dbReference>
<dbReference type="EMBL" id="CAJNRG010006376">
    <property type="protein sequence ID" value="CAF2085359.1"/>
    <property type="molecule type" value="Genomic_DNA"/>
</dbReference>
<dbReference type="EMBL" id="CAJNRE010021569">
    <property type="protein sequence ID" value="CAF2259940.1"/>
    <property type="molecule type" value="Genomic_DNA"/>
</dbReference>
<evidence type="ECO:0000313" key="16">
    <source>
        <dbReference type="EMBL" id="CAF3846892.1"/>
    </source>
</evidence>
<dbReference type="PROSITE" id="PS00813">
    <property type="entry name" value="IF4E"/>
    <property type="match status" value="1"/>
</dbReference>
<evidence type="ECO:0000313" key="8">
    <source>
        <dbReference type="EMBL" id="CAF1395787.1"/>
    </source>
</evidence>
<evidence type="ECO:0000313" key="10">
    <source>
        <dbReference type="EMBL" id="CAF2039504.1"/>
    </source>
</evidence>
<dbReference type="Proteomes" id="UP000663842">
    <property type="component" value="Unassembled WGS sequence"/>
</dbReference>
<dbReference type="Pfam" id="PF01652">
    <property type="entry name" value="IF4E"/>
    <property type="match status" value="1"/>
</dbReference>
<dbReference type="Proteomes" id="UP000676336">
    <property type="component" value="Unassembled WGS sequence"/>
</dbReference>
<evidence type="ECO:0000256" key="5">
    <source>
        <dbReference type="ARBA" id="ARBA00022917"/>
    </source>
</evidence>
<evidence type="ECO:0008006" key="20">
    <source>
        <dbReference type="Google" id="ProtNLM"/>
    </source>
</evidence>
<keyword evidence="3" id="KW-0810">Translation regulation</keyword>
<dbReference type="Proteomes" id="UP000663887">
    <property type="component" value="Unassembled WGS sequence"/>
</dbReference>
<dbReference type="AlphaFoldDB" id="A0A816SMG1"/>
<dbReference type="Proteomes" id="UP000663855">
    <property type="component" value="Unassembled WGS sequence"/>
</dbReference>
<feature type="compositionally biased region" description="Low complexity" evidence="7">
    <location>
        <begin position="63"/>
        <end position="78"/>
    </location>
</feature>
<evidence type="ECO:0000256" key="4">
    <source>
        <dbReference type="ARBA" id="ARBA00022884"/>
    </source>
</evidence>
<keyword evidence="4 6" id="KW-0694">RNA-binding</keyword>
<comment type="caution">
    <text evidence="11">The sequence shown here is derived from an EMBL/GenBank/DDBJ whole genome shotgun (WGS) entry which is preliminary data.</text>
</comment>
<dbReference type="GO" id="GO:0003743">
    <property type="term" value="F:translation initiation factor activity"/>
    <property type="evidence" value="ECO:0007669"/>
    <property type="project" value="UniProtKB-KW"/>
</dbReference>
<evidence type="ECO:0000313" key="12">
    <source>
        <dbReference type="EMBL" id="CAF2259940.1"/>
    </source>
</evidence>
<dbReference type="EMBL" id="CAJOBG010000699">
    <property type="protein sequence ID" value="CAF3846892.1"/>
    <property type="molecule type" value="Genomic_DNA"/>
</dbReference>
<evidence type="ECO:0000313" key="19">
    <source>
        <dbReference type="Proteomes" id="UP000663887"/>
    </source>
</evidence>
<dbReference type="Proteomes" id="UP000681967">
    <property type="component" value="Unassembled WGS sequence"/>
</dbReference>
<dbReference type="Proteomes" id="UP000663834">
    <property type="component" value="Unassembled WGS sequence"/>
</dbReference>
<dbReference type="Proteomes" id="UP000663824">
    <property type="component" value="Unassembled WGS sequence"/>
</dbReference>
<dbReference type="EMBL" id="CAJOBI010000022">
    <property type="protein sequence ID" value="CAF3783184.1"/>
    <property type="molecule type" value="Genomic_DNA"/>
</dbReference>
<dbReference type="EMBL" id="CAJNOW010014194">
    <property type="protein sequence ID" value="CAF1630877.1"/>
    <property type="molecule type" value="Genomic_DNA"/>
</dbReference>
<dbReference type="SUPFAM" id="SSF55418">
    <property type="entry name" value="eIF4e-like"/>
    <property type="match status" value="1"/>
</dbReference>
<evidence type="ECO:0000256" key="1">
    <source>
        <dbReference type="ARBA" id="ARBA00009860"/>
    </source>
</evidence>
<evidence type="ECO:0000256" key="7">
    <source>
        <dbReference type="SAM" id="MobiDB-lite"/>
    </source>
</evidence>
<reference evidence="11" key="1">
    <citation type="submission" date="2021-02" db="EMBL/GenBank/DDBJ databases">
        <authorList>
            <person name="Nowell W R."/>
        </authorList>
    </citation>
    <scope>NUCLEOTIDE SEQUENCE</scope>
</reference>
<accession>A0A816SMG1</accession>
<dbReference type="InterPro" id="IPR001040">
    <property type="entry name" value="TIF_eIF_4E"/>
</dbReference>
<dbReference type="InterPro" id="IPR023398">
    <property type="entry name" value="TIF_eIF4e-like"/>
</dbReference>